<dbReference type="GO" id="GO:0006355">
    <property type="term" value="P:regulation of DNA-templated transcription"/>
    <property type="evidence" value="ECO:0007669"/>
    <property type="project" value="InterPro"/>
</dbReference>
<evidence type="ECO:0000256" key="7">
    <source>
        <dbReference type="SAM" id="MobiDB-lite"/>
    </source>
</evidence>
<dbReference type="EMBL" id="VKDK01000004">
    <property type="protein sequence ID" value="TRX63022.1"/>
    <property type="molecule type" value="Genomic_DNA"/>
</dbReference>
<organism evidence="9 10">
    <name type="scientific">Corynebacterium hiratae</name>
    <dbReference type="NCBI Taxonomy" id="3139423"/>
    <lineage>
        <taxon>Bacteria</taxon>
        <taxon>Bacillati</taxon>
        <taxon>Actinomycetota</taxon>
        <taxon>Actinomycetes</taxon>
        <taxon>Mycobacteriales</taxon>
        <taxon>Corynebacteriaceae</taxon>
        <taxon>Corynebacterium</taxon>
    </lineage>
</organism>
<dbReference type="GO" id="GO:0001510">
    <property type="term" value="P:RNA methylation"/>
    <property type="evidence" value="ECO:0007669"/>
    <property type="project" value="InterPro"/>
</dbReference>
<comment type="similarity">
    <text evidence="1 6">Belongs to the class I-like SAM-binding methyltransferase superfamily. RsmB/NOP family.</text>
</comment>
<evidence type="ECO:0000313" key="10">
    <source>
        <dbReference type="Proteomes" id="UP000320443"/>
    </source>
</evidence>
<feature type="active site" description="Nucleophile" evidence="6">
    <location>
        <position position="475"/>
    </location>
</feature>
<dbReference type="InterPro" id="IPR023267">
    <property type="entry name" value="RCMT"/>
</dbReference>
<dbReference type="Pfam" id="PF01029">
    <property type="entry name" value="NusB"/>
    <property type="match status" value="1"/>
</dbReference>
<accession>A0A553G0Q5</accession>
<dbReference type="RefSeq" id="WP_144013157.1">
    <property type="nucleotide sequence ID" value="NZ_VKDK01000004.1"/>
</dbReference>
<dbReference type="GO" id="GO:0003723">
    <property type="term" value="F:RNA binding"/>
    <property type="evidence" value="ECO:0007669"/>
    <property type="project" value="UniProtKB-UniRule"/>
</dbReference>
<feature type="binding site" evidence="6">
    <location>
        <begin position="357"/>
        <end position="363"/>
    </location>
    <ligand>
        <name>S-adenosyl-L-methionine</name>
        <dbReference type="ChEBI" id="CHEBI:59789"/>
    </ligand>
</feature>
<evidence type="ECO:0000256" key="4">
    <source>
        <dbReference type="ARBA" id="ARBA00022691"/>
    </source>
</evidence>
<dbReference type="Gene3D" id="1.10.940.10">
    <property type="entry name" value="NusB-like"/>
    <property type="match status" value="1"/>
</dbReference>
<feature type="binding site" evidence="6">
    <location>
        <position position="406"/>
    </location>
    <ligand>
        <name>S-adenosyl-L-methionine</name>
        <dbReference type="ChEBI" id="CHEBI:59789"/>
    </ligand>
</feature>
<keyword evidence="10" id="KW-1185">Reference proteome</keyword>
<dbReference type="InterPro" id="IPR018314">
    <property type="entry name" value="RsmB/NOL1/NOP2-like_CS"/>
</dbReference>
<dbReference type="PROSITE" id="PS51686">
    <property type="entry name" value="SAM_MT_RSMB_NOP"/>
    <property type="match status" value="1"/>
</dbReference>
<feature type="region of interest" description="Disordered" evidence="7">
    <location>
        <begin position="1"/>
        <end position="80"/>
    </location>
</feature>
<dbReference type="AlphaFoldDB" id="A0A553G0Q5"/>
<dbReference type="SUPFAM" id="SSF48013">
    <property type="entry name" value="NusB-like"/>
    <property type="match status" value="1"/>
</dbReference>
<dbReference type="PROSITE" id="PS01153">
    <property type="entry name" value="NOL1_NOP2_SUN"/>
    <property type="match status" value="1"/>
</dbReference>
<dbReference type="InterPro" id="IPR006027">
    <property type="entry name" value="NusB_RsmB_TIM44"/>
</dbReference>
<feature type="compositionally biased region" description="Basic and acidic residues" evidence="7">
    <location>
        <begin position="55"/>
        <end position="71"/>
    </location>
</feature>
<gene>
    <name evidence="9" type="ORF">FNY97_03710</name>
</gene>
<keyword evidence="5 6" id="KW-0694">RNA-binding</keyword>
<dbReference type="SUPFAM" id="SSF53335">
    <property type="entry name" value="S-adenosyl-L-methionine-dependent methyltransferases"/>
    <property type="match status" value="1"/>
</dbReference>
<keyword evidence="3 6" id="KW-0808">Transferase</keyword>
<name>A0A553G0Q5_9CORY</name>
<dbReference type="Pfam" id="PF01189">
    <property type="entry name" value="Methyltr_RsmB-F"/>
    <property type="match status" value="1"/>
</dbReference>
<sequence>MTGGFRSRSKSGDPAQRAGAGAEKGKQQRGSQQRGSSRGGNDHKGRGGYKNTGAQRDRRGGQRQTAHHDRQNPSLISAARRSGVDVPRAVAFEVLQRVAADDAFANLTLPKAVSSNKLSGRDAAFATELTYGTLRTEGVLDAVIAECSSRGLDAIAPEVLMALRLGTYQVLYTRVEAHAAVDTTVRLVEAAGHEKAKGFANGIMRTITRTPAQEWLDKLAPSGEVAALAFRHAHPEWIARSFGRALGLLDTADDNALSAEQTAELERALEADSERPLVHLVARPGEISAEELALITGCEEGRYSPYAVYLEQGDPGSLEPVRQKLAAVQDEGSQLIARAVTEAELIGEDSGRWLDLCAGPGGKAALMGAIARVEGAEVDAVEVSPHRATLVEKTVGDLPVRVHRVDGRAPGLDAGFDRVLVDAPCSGLGALRRRPEARWRKAESDIAELNTLQTELLESALDLVRPGGVVVYSTCSPDLRETRGIVDAAVQRHGAGAETRVEELDARDVLPDMGDLGSELSAQMWPHRHGTDAMFFAVLRRVAD</sequence>
<dbReference type="PRINTS" id="PR02008">
    <property type="entry name" value="RCMTFAMILY"/>
</dbReference>
<evidence type="ECO:0000256" key="6">
    <source>
        <dbReference type="PROSITE-ProRule" id="PRU01023"/>
    </source>
</evidence>
<protein>
    <submittedName>
        <fullName evidence="9">MFS transporter</fullName>
    </submittedName>
</protein>
<dbReference type="CDD" id="cd02440">
    <property type="entry name" value="AdoMet_MTases"/>
    <property type="match status" value="1"/>
</dbReference>
<evidence type="ECO:0000256" key="2">
    <source>
        <dbReference type="ARBA" id="ARBA00022603"/>
    </source>
</evidence>
<evidence type="ECO:0000256" key="5">
    <source>
        <dbReference type="ARBA" id="ARBA00022884"/>
    </source>
</evidence>
<feature type="binding site" evidence="6">
    <location>
        <position position="422"/>
    </location>
    <ligand>
        <name>S-adenosyl-L-methionine</name>
        <dbReference type="ChEBI" id="CHEBI:59789"/>
    </ligand>
</feature>
<dbReference type="Gene3D" id="3.40.50.150">
    <property type="entry name" value="Vaccinia Virus protein VP39"/>
    <property type="match status" value="1"/>
</dbReference>
<comment type="caution">
    <text evidence="9">The sequence shown here is derived from an EMBL/GenBank/DDBJ whole genome shotgun (WGS) entry which is preliminary data.</text>
</comment>
<keyword evidence="4 6" id="KW-0949">S-adenosyl-L-methionine</keyword>
<evidence type="ECO:0000256" key="1">
    <source>
        <dbReference type="ARBA" id="ARBA00007494"/>
    </source>
</evidence>
<evidence type="ECO:0000256" key="3">
    <source>
        <dbReference type="ARBA" id="ARBA00022679"/>
    </source>
</evidence>
<dbReference type="GO" id="GO:0008173">
    <property type="term" value="F:RNA methyltransferase activity"/>
    <property type="evidence" value="ECO:0007669"/>
    <property type="project" value="InterPro"/>
</dbReference>
<dbReference type="InterPro" id="IPR035926">
    <property type="entry name" value="NusB-like_sf"/>
</dbReference>
<dbReference type="PANTHER" id="PTHR22807:SF53">
    <property type="entry name" value="RIBOSOMAL RNA SMALL SUBUNIT METHYLTRANSFERASE B-RELATED"/>
    <property type="match status" value="1"/>
</dbReference>
<dbReference type="Proteomes" id="UP000320443">
    <property type="component" value="Unassembled WGS sequence"/>
</dbReference>
<keyword evidence="2 6" id="KW-0489">Methyltransferase</keyword>
<feature type="binding site" evidence="6">
    <location>
        <position position="382"/>
    </location>
    <ligand>
        <name>S-adenosyl-L-methionine</name>
        <dbReference type="ChEBI" id="CHEBI:59789"/>
    </ligand>
</feature>
<evidence type="ECO:0000259" key="8">
    <source>
        <dbReference type="PROSITE" id="PS51686"/>
    </source>
</evidence>
<proteinExistence type="inferred from homology"/>
<evidence type="ECO:0000313" key="9">
    <source>
        <dbReference type="EMBL" id="TRX63022.1"/>
    </source>
</evidence>
<dbReference type="InterPro" id="IPR001678">
    <property type="entry name" value="MeTrfase_RsmB-F_NOP2_dom"/>
</dbReference>
<dbReference type="InterPro" id="IPR049560">
    <property type="entry name" value="MeTrfase_RsmB-F_NOP2_cat"/>
</dbReference>
<dbReference type="InterPro" id="IPR029063">
    <property type="entry name" value="SAM-dependent_MTases_sf"/>
</dbReference>
<feature type="domain" description="SAM-dependent MTase RsmB/NOP-type" evidence="8">
    <location>
        <begin position="254"/>
        <end position="542"/>
    </location>
</feature>
<dbReference type="PANTHER" id="PTHR22807">
    <property type="entry name" value="NOP2 YEAST -RELATED NOL1/NOP2/FMU SUN DOMAIN-CONTAINING"/>
    <property type="match status" value="1"/>
</dbReference>
<reference evidence="9 10" key="1">
    <citation type="submission" date="2019-07" db="EMBL/GenBank/DDBJ databases">
        <title>Draft genome of C. aurimucosum strain 2274.</title>
        <authorList>
            <person name="Pacheco L.G.C."/>
            <person name="Aguiar E.R.G.R."/>
            <person name="Santos C.S."/>
            <person name="Rocha D.J.P.G."/>
            <person name="Sant'Anna L.O."/>
            <person name="Mattos-Guaraldi A.L."/>
            <person name="Santos L.S."/>
        </authorList>
    </citation>
    <scope>NUCLEOTIDE SEQUENCE [LARGE SCALE GENOMIC DNA]</scope>
    <source>
        <strain evidence="9 10">2274</strain>
    </source>
</reference>